<name>U5QD02_GLOK1</name>
<gene>
    <name evidence="5" type="primary">ubiE</name>
    <name evidence="5" type="ORF">GKIL_0515</name>
</gene>
<keyword evidence="2 5" id="KW-0808">Transferase</keyword>
<dbReference type="AlphaFoldDB" id="U5QD02"/>
<keyword evidence="6" id="KW-1185">Reference proteome</keyword>
<dbReference type="PANTHER" id="PTHR43591">
    <property type="entry name" value="METHYLTRANSFERASE"/>
    <property type="match status" value="1"/>
</dbReference>
<sequence length="214" mass="24353">MIGRGRLSNWKGTVDKDRFGPKARYFDRWAARYDSVLTGWAYWWLHRRLLAWVPPMPEATVLDLGCGTGRLLERLAARETALRGIGVDLSEAMIQQAQQRNPCPERLQFVQGKAERLIFADATFDVVFCTFSFQHYPYPEAVLQQIRRVLRPGGHFYWLDLSVGNRTGELLVPVTPGGLRLYSPALRQQLAGEAELFCTAHRTLFPALLSVFVS</sequence>
<dbReference type="EMBL" id="CP003587">
    <property type="protein sequence ID" value="AGY56761.1"/>
    <property type="molecule type" value="Genomic_DNA"/>
</dbReference>
<evidence type="ECO:0000259" key="4">
    <source>
        <dbReference type="Pfam" id="PF08241"/>
    </source>
</evidence>
<evidence type="ECO:0000256" key="1">
    <source>
        <dbReference type="ARBA" id="ARBA00022603"/>
    </source>
</evidence>
<dbReference type="Gene3D" id="3.40.50.150">
    <property type="entry name" value="Vaccinia Virus protein VP39"/>
    <property type="match status" value="1"/>
</dbReference>
<proteinExistence type="predicted"/>
<dbReference type="KEGG" id="glj:GKIL_0515"/>
<organism evidence="5 6">
    <name type="scientific">Gloeobacter kilaueensis (strain ATCC BAA-2537 / CCAP 1431/1 / ULC 316 / JS1)</name>
    <dbReference type="NCBI Taxonomy" id="1183438"/>
    <lineage>
        <taxon>Bacteria</taxon>
        <taxon>Bacillati</taxon>
        <taxon>Cyanobacteriota</taxon>
        <taxon>Cyanophyceae</taxon>
        <taxon>Gloeobacterales</taxon>
        <taxon>Gloeobacteraceae</taxon>
        <taxon>Gloeobacter</taxon>
    </lineage>
</organism>
<dbReference type="CDD" id="cd02440">
    <property type="entry name" value="AdoMet_MTases"/>
    <property type="match status" value="1"/>
</dbReference>
<dbReference type="InterPro" id="IPR023576">
    <property type="entry name" value="UbiE/COQ5_MeTrFase_CS"/>
</dbReference>
<dbReference type="InterPro" id="IPR029063">
    <property type="entry name" value="SAM-dependent_MTases_sf"/>
</dbReference>
<evidence type="ECO:0000313" key="5">
    <source>
        <dbReference type="EMBL" id="AGY56761.1"/>
    </source>
</evidence>
<keyword evidence="3" id="KW-0949">S-adenosyl-L-methionine</keyword>
<evidence type="ECO:0000313" key="6">
    <source>
        <dbReference type="Proteomes" id="UP000017396"/>
    </source>
</evidence>
<evidence type="ECO:0000256" key="3">
    <source>
        <dbReference type="ARBA" id="ARBA00022691"/>
    </source>
</evidence>
<reference evidence="5 6" key="1">
    <citation type="journal article" date="2013" name="PLoS ONE">
        <title>Cultivation and Complete Genome Sequencing of Gloeobacter kilaueensis sp. nov., from a Lava Cave in Kilauea Caldera, Hawai'i.</title>
        <authorList>
            <person name="Saw J.H."/>
            <person name="Schatz M."/>
            <person name="Brown M.V."/>
            <person name="Kunkel D.D."/>
            <person name="Foster J.S."/>
            <person name="Shick H."/>
            <person name="Christensen S."/>
            <person name="Hou S."/>
            <person name="Wan X."/>
            <person name="Donachie S.P."/>
        </authorList>
    </citation>
    <scope>NUCLEOTIDE SEQUENCE [LARGE SCALE GENOMIC DNA]</scope>
    <source>
        <strain evidence="6">JS</strain>
    </source>
</reference>
<dbReference type="OrthoDB" id="9772751at2"/>
<dbReference type="InterPro" id="IPR013216">
    <property type="entry name" value="Methyltransf_11"/>
</dbReference>
<dbReference type="eggNOG" id="COG2226">
    <property type="taxonomic scope" value="Bacteria"/>
</dbReference>
<feature type="domain" description="Methyltransferase type 11" evidence="4">
    <location>
        <begin position="62"/>
        <end position="157"/>
    </location>
</feature>
<evidence type="ECO:0000256" key="2">
    <source>
        <dbReference type="ARBA" id="ARBA00022679"/>
    </source>
</evidence>
<dbReference type="Proteomes" id="UP000017396">
    <property type="component" value="Chromosome"/>
</dbReference>
<protein>
    <submittedName>
        <fullName evidence="5">Ubiquinone/menaquinone biosynthesis methyltransferase</fullName>
    </submittedName>
</protein>
<dbReference type="GO" id="GO:0032259">
    <property type="term" value="P:methylation"/>
    <property type="evidence" value="ECO:0007669"/>
    <property type="project" value="UniProtKB-KW"/>
</dbReference>
<dbReference type="SUPFAM" id="SSF53335">
    <property type="entry name" value="S-adenosyl-L-methionine-dependent methyltransferases"/>
    <property type="match status" value="1"/>
</dbReference>
<keyword evidence="1 5" id="KW-0489">Methyltransferase</keyword>
<accession>U5QD02</accession>
<dbReference type="GO" id="GO:0008757">
    <property type="term" value="F:S-adenosylmethionine-dependent methyltransferase activity"/>
    <property type="evidence" value="ECO:0007669"/>
    <property type="project" value="InterPro"/>
</dbReference>
<dbReference type="PANTHER" id="PTHR43591:SF110">
    <property type="entry name" value="RHODANESE DOMAIN-CONTAINING PROTEIN"/>
    <property type="match status" value="1"/>
</dbReference>
<dbReference type="HOGENOM" id="CLU_037990_10_1_3"/>
<dbReference type="Pfam" id="PF08241">
    <property type="entry name" value="Methyltransf_11"/>
    <property type="match status" value="1"/>
</dbReference>
<keyword evidence="5" id="KW-0830">Ubiquinone</keyword>
<dbReference type="PROSITE" id="PS01184">
    <property type="entry name" value="UBIE_2"/>
    <property type="match status" value="1"/>
</dbReference>